<keyword evidence="4 7" id="KW-0223">Dioxygenase</keyword>
<dbReference type="InterPro" id="IPR006620">
    <property type="entry name" value="Pro_4_hyd_alph"/>
</dbReference>
<dbReference type="RefSeq" id="WP_086089994.1">
    <property type="nucleotide sequence ID" value="NZ_CP021112.1"/>
</dbReference>
<evidence type="ECO:0000313" key="9">
    <source>
        <dbReference type="Proteomes" id="UP000194137"/>
    </source>
</evidence>
<dbReference type="GO" id="GO:0006974">
    <property type="term" value="P:DNA damage response"/>
    <property type="evidence" value="ECO:0007669"/>
    <property type="project" value="TreeGrafter"/>
</dbReference>
<evidence type="ECO:0000256" key="5">
    <source>
        <dbReference type="ARBA" id="ARBA00023002"/>
    </source>
</evidence>
<dbReference type="Proteomes" id="UP000194137">
    <property type="component" value="Chromosome"/>
</dbReference>
<evidence type="ECO:0000313" key="8">
    <source>
        <dbReference type="EMBL" id="ARQ01602.1"/>
    </source>
</evidence>
<evidence type="ECO:0000256" key="6">
    <source>
        <dbReference type="ARBA" id="ARBA00023004"/>
    </source>
</evidence>
<dbReference type="HAMAP" id="MF_00657">
    <property type="entry name" value="Hydroxyl_YbiX"/>
    <property type="match status" value="1"/>
</dbReference>
<organism evidence="8 9">
    <name type="scientific">Pseudorhodoplanes sinuspersici</name>
    <dbReference type="NCBI Taxonomy" id="1235591"/>
    <lineage>
        <taxon>Bacteria</taxon>
        <taxon>Pseudomonadati</taxon>
        <taxon>Pseudomonadota</taxon>
        <taxon>Alphaproteobacteria</taxon>
        <taxon>Hyphomicrobiales</taxon>
        <taxon>Pseudorhodoplanes</taxon>
    </lineage>
</organism>
<dbReference type="KEGG" id="psin:CAK95_22715"/>
<feature type="binding site" evidence="7">
    <location>
        <position position="96"/>
    </location>
    <ligand>
        <name>Fe cation</name>
        <dbReference type="ChEBI" id="CHEBI:24875"/>
    </ligand>
</feature>
<proteinExistence type="inferred from homology"/>
<dbReference type="InterPro" id="IPR005123">
    <property type="entry name" value="Oxoglu/Fe-dep_dioxygenase_dom"/>
</dbReference>
<gene>
    <name evidence="8" type="ORF">CAK95_22715</name>
</gene>
<name>A0A1W6ZW54_9HYPH</name>
<dbReference type="GO" id="GO:0005506">
    <property type="term" value="F:iron ion binding"/>
    <property type="evidence" value="ECO:0007669"/>
    <property type="project" value="UniProtKB-UniRule"/>
</dbReference>
<dbReference type="PANTHER" id="PTHR41536:SF1">
    <property type="entry name" value="PKHD-TYPE HYDROXYLASE YBIX"/>
    <property type="match status" value="1"/>
</dbReference>
<dbReference type="OrthoDB" id="9812472at2"/>
<feature type="binding site" evidence="7">
    <location>
        <position position="170"/>
    </location>
    <ligand>
        <name>2-oxoglutarate</name>
        <dbReference type="ChEBI" id="CHEBI:16810"/>
    </ligand>
</feature>
<dbReference type="InterPro" id="IPR023550">
    <property type="entry name" value="PKHD_hydroxylase"/>
</dbReference>
<dbReference type="SUPFAM" id="SSF51197">
    <property type="entry name" value="Clavaminate synthase-like"/>
    <property type="match status" value="1"/>
</dbReference>
<accession>A0A1W6ZW54</accession>
<dbReference type="Gene3D" id="4.10.860.20">
    <property type="entry name" value="Rabenosyn, Rab binding domain"/>
    <property type="match status" value="1"/>
</dbReference>
<evidence type="ECO:0000256" key="4">
    <source>
        <dbReference type="ARBA" id="ARBA00022964"/>
    </source>
</evidence>
<dbReference type="InterPro" id="IPR044862">
    <property type="entry name" value="Pro_4_hyd_alph_FE2OG_OXY"/>
</dbReference>
<evidence type="ECO:0000256" key="2">
    <source>
        <dbReference type="ARBA" id="ARBA00022723"/>
    </source>
</evidence>
<dbReference type="PROSITE" id="PS51471">
    <property type="entry name" value="FE2OG_OXY"/>
    <property type="match status" value="1"/>
</dbReference>
<dbReference type="STRING" id="1235591.CAK95_22715"/>
<feature type="binding site" evidence="7">
    <location>
        <position position="160"/>
    </location>
    <ligand>
        <name>Fe cation</name>
        <dbReference type="ChEBI" id="CHEBI:24875"/>
    </ligand>
</feature>
<evidence type="ECO:0000256" key="7">
    <source>
        <dbReference type="HAMAP-Rule" id="MF_00657"/>
    </source>
</evidence>
<comment type="cofactor">
    <cofactor evidence="7">
        <name>Fe(2+)</name>
        <dbReference type="ChEBI" id="CHEBI:29033"/>
    </cofactor>
    <text evidence="7">Binds 1 Fe(2+) ion per subunit.</text>
</comment>
<keyword evidence="9" id="KW-1185">Reference proteome</keyword>
<dbReference type="InterPro" id="IPR041097">
    <property type="entry name" value="PKHD_C"/>
</dbReference>
<dbReference type="EMBL" id="CP021112">
    <property type="protein sequence ID" value="ARQ01602.1"/>
    <property type="molecule type" value="Genomic_DNA"/>
</dbReference>
<protein>
    <submittedName>
        <fullName evidence="8">Fe2+-dependent dioxygenase</fullName>
    </submittedName>
</protein>
<feature type="binding site" evidence="7">
    <location>
        <position position="98"/>
    </location>
    <ligand>
        <name>Fe cation</name>
        <dbReference type="ChEBI" id="CHEBI:24875"/>
    </ligand>
</feature>
<dbReference type="Pfam" id="PF18331">
    <property type="entry name" value="PKHD_C"/>
    <property type="match status" value="1"/>
</dbReference>
<dbReference type="PANTHER" id="PTHR41536">
    <property type="entry name" value="PKHD-TYPE HYDROXYLASE YBIX"/>
    <property type="match status" value="1"/>
</dbReference>
<dbReference type="GO" id="GO:0031418">
    <property type="term" value="F:L-ascorbic acid binding"/>
    <property type="evidence" value="ECO:0007669"/>
    <property type="project" value="UniProtKB-KW"/>
</dbReference>
<keyword evidence="3 7" id="KW-0847">Vitamin C</keyword>
<evidence type="ECO:0000256" key="1">
    <source>
        <dbReference type="ARBA" id="ARBA00001961"/>
    </source>
</evidence>
<dbReference type="NCBIfam" id="NF003975">
    <property type="entry name" value="PRK05467.1-4"/>
    <property type="match status" value="1"/>
</dbReference>
<dbReference type="Gene3D" id="2.60.120.620">
    <property type="entry name" value="q2cbj1_9rhob like domain"/>
    <property type="match status" value="1"/>
</dbReference>
<dbReference type="AlphaFoldDB" id="A0A1W6ZW54"/>
<evidence type="ECO:0000256" key="3">
    <source>
        <dbReference type="ARBA" id="ARBA00022896"/>
    </source>
</evidence>
<keyword evidence="6 7" id="KW-0408">Iron</keyword>
<dbReference type="Pfam" id="PF13640">
    <property type="entry name" value="2OG-FeII_Oxy_3"/>
    <property type="match status" value="1"/>
</dbReference>
<keyword evidence="5 7" id="KW-0560">Oxidoreductase</keyword>
<dbReference type="NCBIfam" id="NF003974">
    <property type="entry name" value="PRK05467.1-3"/>
    <property type="match status" value="1"/>
</dbReference>
<dbReference type="GO" id="GO:0006879">
    <property type="term" value="P:intracellular iron ion homeostasis"/>
    <property type="evidence" value="ECO:0007669"/>
    <property type="project" value="TreeGrafter"/>
</dbReference>
<comment type="cofactor">
    <cofactor evidence="1 7">
        <name>L-ascorbate</name>
        <dbReference type="ChEBI" id="CHEBI:38290"/>
    </cofactor>
</comment>
<sequence>MMVHIPGILSAKEVAECRQILESSEWVDGKDTAGDQAAKAKYNLQIPEGSPTAIEAGSIILHALGRSPLFSSAALPHLVLPPLFNRYDAGMQFSAHVDGAIRMVPGSGGVRMRADVSSTLFLTDPADYDGGELVVEDTYGSHHVKLPAGDMILYPATSLHHVTPITRGSRWSSFFWTQSMIRDDGRRTMLYDLDMAIMEVRRRLGDDERASVALVSHYHNLLRHWAEL</sequence>
<dbReference type="GO" id="GO:0016706">
    <property type="term" value="F:2-oxoglutarate-dependent dioxygenase activity"/>
    <property type="evidence" value="ECO:0007669"/>
    <property type="project" value="UniProtKB-UniRule"/>
</dbReference>
<reference evidence="8 9" key="1">
    <citation type="submission" date="2017-05" db="EMBL/GenBank/DDBJ databases">
        <title>Full genome sequence of Pseudorhodoplanes sinuspersici.</title>
        <authorList>
            <person name="Dastgheib S.M.M."/>
            <person name="Shavandi M."/>
            <person name="Tirandaz H."/>
        </authorList>
    </citation>
    <scope>NUCLEOTIDE SEQUENCE [LARGE SCALE GENOMIC DNA]</scope>
    <source>
        <strain evidence="8 9">RIPI110</strain>
    </source>
</reference>
<dbReference type="SMART" id="SM00702">
    <property type="entry name" value="P4Hc"/>
    <property type="match status" value="1"/>
</dbReference>
<keyword evidence="2 7" id="KW-0479">Metal-binding</keyword>